<keyword evidence="3" id="KW-0804">Transcription</keyword>
<feature type="compositionally biased region" description="Basic and acidic residues" evidence="4">
    <location>
        <begin position="83"/>
        <end position="95"/>
    </location>
</feature>
<dbReference type="OrthoDB" id="3517122at2"/>
<dbReference type="InterPro" id="IPR050679">
    <property type="entry name" value="Bact_HTH_transcr_reg"/>
</dbReference>
<dbReference type="Pfam" id="PF07702">
    <property type="entry name" value="UTRA"/>
    <property type="match status" value="1"/>
</dbReference>
<name>G2G757_9ACTN</name>
<dbReference type="PANTHER" id="PTHR44846">
    <property type="entry name" value="MANNOSYL-D-GLYCERATE TRANSPORT/METABOLISM SYSTEM REPRESSOR MNGR-RELATED"/>
    <property type="match status" value="1"/>
</dbReference>
<protein>
    <submittedName>
        <fullName evidence="6">GntR family regulatory protein</fullName>
    </submittedName>
</protein>
<keyword evidence="2" id="KW-0238">DNA-binding</keyword>
<dbReference type="InterPro" id="IPR036390">
    <property type="entry name" value="WH_DNA-bd_sf"/>
</dbReference>
<dbReference type="GO" id="GO:0003677">
    <property type="term" value="F:DNA binding"/>
    <property type="evidence" value="ECO:0007669"/>
    <property type="project" value="UniProtKB-KW"/>
</dbReference>
<evidence type="ECO:0000313" key="6">
    <source>
        <dbReference type="EMBL" id="EGX60598.1"/>
    </source>
</evidence>
<evidence type="ECO:0000313" key="7">
    <source>
        <dbReference type="Proteomes" id="UP000004217"/>
    </source>
</evidence>
<keyword evidence="7" id="KW-1185">Reference proteome</keyword>
<keyword evidence="1" id="KW-0805">Transcription regulation</keyword>
<comment type="caution">
    <text evidence="6">The sequence shown here is derived from an EMBL/GenBank/DDBJ whole genome shotgun (WGS) entry which is preliminary data.</text>
</comment>
<dbReference type="SMART" id="SM00866">
    <property type="entry name" value="UTRA"/>
    <property type="match status" value="1"/>
</dbReference>
<evidence type="ECO:0000256" key="4">
    <source>
        <dbReference type="SAM" id="MobiDB-lite"/>
    </source>
</evidence>
<feature type="domain" description="HTH gntR-type" evidence="5">
    <location>
        <begin position="8"/>
        <end position="76"/>
    </location>
</feature>
<feature type="region of interest" description="Disordered" evidence="4">
    <location>
        <begin position="77"/>
        <end position="97"/>
    </location>
</feature>
<dbReference type="AlphaFoldDB" id="G2G757"/>
<evidence type="ECO:0000256" key="3">
    <source>
        <dbReference type="ARBA" id="ARBA00023163"/>
    </source>
</evidence>
<dbReference type="PATRIC" id="fig|700597.3.peg.1281"/>
<organism evidence="6 7">
    <name type="scientific">Streptomyces zinciresistens K42</name>
    <dbReference type="NCBI Taxonomy" id="700597"/>
    <lineage>
        <taxon>Bacteria</taxon>
        <taxon>Bacillati</taxon>
        <taxon>Actinomycetota</taxon>
        <taxon>Actinomycetes</taxon>
        <taxon>Kitasatosporales</taxon>
        <taxon>Streptomycetaceae</taxon>
        <taxon>Streptomyces</taxon>
    </lineage>
</organism>
<dbReference type="InterPro" id="IPR028978">
    <property type="entry name" value="Chorismate_lyase_/UTRA_dom_sf"/>
</dbReference>
<dbReference type="Gene3D" id="1.10.10.10">
    <property type="entry name" value="Winged helix-like DNA-binding domain superfamily/Winged helix DNA-binding domain"/>
    <property type="match status" value="1"/>
</dbReference>
<dbReference type="Pfam" id="PF00392">
    <property type="entry name" value="GntR"/>
    <property type="match status" value="1"/>
</dbReference>
<evidence type="ECO:0000256" key="1">
    <source>
        <dbReference type="ARBA" id="ARBA00023015"/>
    </source>
</evidence>
<dbReference type="CDD" id="cd07377">
    <property type="entry name" value="WHTH_GntR"/>
    <property type="match status" value="1"/>
</dbReference>
<dbReference type="SUPFAM" id="SSF64288">
    <property type="entry name" value="Chorismate lyase-like"/>
    <property type="match status" value="1"/>
</dbReference>
<dbReference type="GO" id="GO:0045892">
    <property type="term" value="P:negative regulation of DNA-templated transcription"/>
    <property type="evidence" value="ECO:0007669"/>
    <property type="project" value="TreeGrafter"/>
</dbReference>
<gene>
    <name evidence="6" type="ORF">SZN_06596</name>
</gene>
<evidence type="ECO:0000259" key="5">
    <source>
        <dbReference type="PROSITE" id="PS50949"/>
    </source>
</evidence>
<dbReference type="PANTHER" id="PTHR44846:SF17">
    <property type="entry name" value="GNTR-FAMILY TRANSCRIPTIONAL REGULATOR"/>
    <property type="match status" value="1"/>
</dbReference>
<sequence length="251" mass="26939">MTEAPGGLPKYLTVANKIARLIEEGHYPAGKRLPAEPDLAKELDVSIVTLRKGLEVLKANGMLDSRKGSGNYVRSQKPLRRVASRELSGRSRPDHPTVLASDDTQVLDTDTLFFTLEASVPAGIAGVLGLEEGDRSFLRTGRYLSAGRPVKLVRSYVPADLVKGSPLVHAESAHESIHAVLSAAGHTPVDGHEEVCSRMPTTEEAAQLAIPPTRSVLAAYRTLYDAAGRAVEVEETVMDSASYVLDYAVTP</sequence>
<dbReference type="Proteomes" id="UP000004217">
    <property type="component" value="Unassembled WGS sequence"/>
</dbReference>
<dbReference type="EMBL" id="AGBF01000012">
    <property type="protein sequence ID" value="EGX60598.1"/>
    <property type="molecule type" value="Genomic_DNA"/>
</dbReference>
<reference evidence="6 7" key="1">
    <citation type="submission" date="2011-08" db="EMBL/GenBank/DDBJ databases">
        <authorList>
            <person name="Lin Y."/>
            <person name="Hao X."/>
            <person name="Johnstone L."/>
            <person name="Miller S.J."/>
            <person name="Wei G."/>
            <person name="Rensing C."/>
        </authorList>
    </citation>
    <scope>NUCLEOTIDE SEQUENCE [LARGE SCALE GENOMIC DNA]</scope>
    <source>
        <strain evidence="6 7">K42</strain>
    </source>
</reference>
<dbReference type="InterPro" id="IPR036388">
    <property type="entry name" value="WH-like_DNA-bd_sf"/>
</dbReference>
<dbReference type="RefSeq" id="WP_007492606.1">
    <property type="nucleotide sequence ID" value="NZ_AGBF01000012.1"/>
</dbReference>
<dbReference type="GO" id="GO:0003700">
    <property type="term" value="F:DNA-binding transcription factor activity"/>
    <property type="evidence" value="ECO:0007669"/>
    <property type="project" value="InterPro"/>
</dbReference>
<dbReference type="SMART" id="SM00345">
    <property type="entry name" value="HTH_GNTR"/>
    <property type="match status" value="1"/>
</dbReference>
<evidence type="ECO:0000256" key="2">
    <source>
        <dbReference type="ARBA" id="ARBA00023125"/>
    </source>
</evidence>
<dbReference type="SUPFAM" id="SSF46785">
    <property type="entry name" value="Winged helix' DNA-binding domain"/>
    <property type="match status" value="1"/>
</dbReference>
<accession>G2G757</accession>
<dbReference type="InterPro" id="IPR000524">
    <property type="entry name" value="Tscrpt_reg_HTH_GntR"/>
</dbReference>
<dbReference type="InterPro" id="IPR011663">
    <property type="entry name" value="UTRA"/>
</dbReference>
<proteinExistence type="predicted"/>
<dbReference type="Gene3D" id="3.40.1410.10">
    <property type="entry name" value="Chorismate lyase-like"/>
    <property type="match status" value="1"/>
</dbReference>
<dbReference type="PROSITE" id="PS50949">
    <property type="entry name" value="HTH_GNTR"/>
    <property type="match status" value="1"/>
</dbReference>